<keyword evidence="5" id="KW-0690">Ribosome biogenesis</keyword>
<dbReference type="InterPro" id="IPR026532">
    <property type="entry name" value="BRX1"/>
</dbReference>
<dbReference type="OrthoDB" id="1638493at2759"/>
<evidence type="ECO:0000259" key="7">
    <source>
        <dbReference type="PROSITE" id="PS50833"/>
    </source>
</evidence>
<reference evidence="8 9" key="1">
    <citation type="submission" date="2014-03" db="EMBL/GenBank/DDBJ databases">
        <title>Draft genome of the hookworm Oesophagostomum dentatum.</title>
        <authorList>
            <person name="Mitreva M."/>
        </authorList>
    </citation>
    <scope>NUCLEOTIDE SEQUENCE [LARGE SCALE GENOMIC DNA]</scope>
    <source>
        <strain evidence="8 9">OD-Hann</strain>
    </source>
</reference>
<organism evidence="8 9">
    <name type="scientific">Oesophagostomum dentatum</name>
    <name type="common">Nodular worm</name>
    <dbReference type="NCBI Taxonomy" id="61180"/>
    <lineage>
        <taxon>Eukaryota</taxon>
        <taxon>Metazoa</taxon>
        <taxon>Ecdysozoa</taxon>
        <taxon>Nematoda</taxon>
        <taxon>Chromadorea</taxon>
        <taxon>Rhabditida</taxon>
        <taxon>Rhabditina</taxon>
        <taxon>Rhabditomorpha</taxon>
        <taxon>Strongyloidea</taxon>
        <taxon>Strongylidae</taxon>
        <taxon>Oesophagostomum</taxon>
    </lineage>
</organism>
<evidence type="ECO:0000256" key="3">
    <source>
        <dbReference type="ARBA" id="ARBA00006369"/>
    </source>
</evidence>
<dbReference type="SMART" id="SM00879">
    <property type="entry name" value="Brix"/>
    <property type="match status" value="1"/>
</dbReference>
<comment type="subcellular location">
    <subcellularLocation>
        <location evidence="2">Nucleus</location>
        <location evidence="2">Nucleolus</location>
    </subcellularLocation>
</comment>
<dbReference type="GO" id="GO:0000027">
    <property type="term" value="P:ribosomal large subunit assembly"/>
    <property type="evidence" value="ECO:0007669"/>
    <property type="project" value="TreeGrafter"/>
</dbReference>
<proteinExistence type="inferred from homology"/>
<sequence length="158" mass="18910">MNDVKVLMPHAKGDSKLDKQKSLVVINEIAEMKNCTKILYFESRKHKDVYLWMSNVDHGPSIKFLVHNMHTMMEMKLSGNCLKASRPVLSFDSRFDEEPHLMLIKQMIMQVSNMKHFLRIRLRFPVLLFFEKSLLLQFYHCHFKFLECLLWCIFTFSY</sequence>
<evidence type="ECO:0000256" key="2">
    <source>
        <dbReference type="ARBA" id="ARBA00004604"/>
    </source>
</evidence>
<dbReference type="GO" id="GO:0019843">
    <property type="term" value="F:rRNA binding"/>
    <property type="evidence" value="ECO:0007669"/>
    <property type="project" value="InterPro"/>
</dbReference>
<dbReference type="AlphaFoldDB" id="A0A0B1RUC2"/>
<keyword evidence="9" id="KW-1185">Reference proteome</keyword>
<evidence type="ECO:0000256" key="4">
    <source>
        <dbReference type="ARBA" id="ARBA00020522"/>
    </source>
</evidence>
<keyword evidence="6" id="KW-0539">Nucleus</keyword>
<dbReference type="InterPro" id="IPR007109">
    <property type="entry name" value="Brix"/>
</dbReference>
<dbReference type="PANTHER" id="PTHR13634:SF0">
    <property type="entry name" value="RIBOSOME BIOGENESIS PROTEIN BRX1 HOMOLOG"/>
    <property type="match status" value="1"/>
</dbReference>
<feature type="domain" description="Brix" evidence="7">
    <location>
        <begin position="1"/>
        <end position="158"/>
    </location>
</feature>
<dbReference type="Pfam" id="PF04427">
    <property type="entry name" value="Brix"/>
    <property type="match status" value="1"/>
</dbReference>
<evidence type="ECO:0000256" key="5">
    <source>
        <dbReference type="ARBA" id="ARBA00022517"/>
    </source>
</evidence>
<protein>
    <recommendedName>
        <fullName evidence="4">Ribosome biogenesis protein BRX1 homolog</fullName>
    </recommendedName>
</protein>
<dbReference type="GO" id="GO:0005730">
    <property type="term" value="C:nucleolus"/>
    <property type="evidence" value="ECO:0007669"/>
    <property type="project" value="UniProtKB-SubCell"/>
</dbReference>
<evidence type="ECO:0000256" key="6">
    <source>
        <dbReference type="ARBA" id="ARBA00023242"/>
    </source>
</evidence>
<evidence type="ECO:0000256" key="1">
    <source>
        <dbReference type="ARBA" id="ARBA00003439"/>
    </source>
</evidence>
<evidence type="ECO:0000313" key="8">
    <source>
        <dbReference type="EMBL" id="KHJ75241.1"/>
    </source>
</evidence>
<dbReference type="PROSITE" id="PS50833">
    <property type="entry name" value="BRIX"/>
    <property type="match status" value="1"/>
</dbReference>
<comment type="function">
    <text evidence="1">Required for biogenesis of the 60S ribosomal subunit.</text>
</comment>
<dbReference type="PANTHER" id="PTHR13634">
    <property type="entry name" value="RIBOSOME BIOGENESIS PROTEIN BRIX"/>
    <property type="match status" value="1"/>
</dbReference>
<dbReference type="Proteomes" id="UP000053660">
    <property type="component" value="Unassembled WGS sequence"/>
</dbReference>
<accession>A0A0B1RUC2</accession>
<name>A0A0B1RUC2_OESDE</name>
<comment type="similarity">
    <text evidence="3">Belongs to the BRX1 family.</text>
</comment>
<evidence type="ECO:0000313" key="9">
    <source>
        <dbReference type="Proteomes" id="UP000053660"/>
    </source>
</evidence>
<gene>
    <name evidence="8" type="ORF">OESDEN_25143</name>
</gene>
<dbReference type="GO" id="GO:0006364">
    <property type="term" value="P:rRNA processing"/>
    <property type="evidence" value="ECO:0007669"/>
    <property type="project" value="InterPro"/>
</dbReference>
<dbReference type="EMBL" id="KN612938">
    <property type="protein sequence ID" value="KHJ75241.1"/>
    <property type="molecule type" value="Genomic_DNA"/>
</dbReference>